<proteinExistence type="predicted"/>
<reference evidence="3" key="1">
    <citation type="journal article" date="2015" name="Nat. Genet.">
        <title>The genome and transcriptome of the zoonotic hookworm Ancylostoma ceylanicum identify infection-specific gene families.</title>
        <authorList>
            <person name="Schwarz E.M."/>
            <person name="Hu Y."/>
            <person name="Antoshechkin I."/>
            <person name="Miller M.M."/>
            <person name="Sternberg P.W."/>
            <person name="Aroian R.V."/>
        </authorList>
    </citation>
    <scope>NUCLEOTIDE SEQUENCE</scope>
    <source>
        <strain evidence="3">HY135</strain>
    </source>
</reference>
<name>A0A016T1I4_9BILA</name>
<protein>
    <submittedName>
        <fullName evidence="2">Uncharacterized protein</fullName>
    </submittedName>
</protein>
<feature type="chain" id="PRO_5001487482" evidence="1">
    <location>
        <begin position="17"/>
        <end position="104"/>
    </location>
</feature>
<evidence type="ECO:0000313" key="3">
    <source>
        <dbReference type="Proteomes" id="UP000024635"/>
    </source>
</evidence>
<dbReference type="Proteomes" id="UP000024635">
    <property type="component" value="Unassembled WGS sequence"/>
</dbReference>
<dbReference type="AlphaFoldDB" id="A0A016T1I4"/>
<comment type="caution">
    <text evidence="2">The sequence shown here is derived from an EMBL/GenBank/DDBJ whole genome shotgun (WGS) entry which is preliminary data.</text>
</comment>
<keyword evidence="3" id="KW-1185">Reference proteome</keyword>
<gene>
    <name evidence="2" type="primary">Acey_s0146.g2544</name>
    <name evidence="2" type="ORF">Y032_0146g2544</name>
</gene>
<dbReference type="PANTHER" id="PTHR37959">
    <property type="entry name" value="PROTEIN CBG15758"/>
    <property type="match status" value="1"/>
</dbReference>
<evidence type="ECO:0000256" key="1">
    <source>
        <dbReference type="SAM" id="SignalP"/>
    </source>
</evidence>
<keyword evidence="1" id="KW-0732">Signal</keyword>
<accession>A0A016T1I4</accession>
<sequence length="104" mass="11261">MMYVALCFVVLTVVSAQNQNARFTPLEDRLPCGFSCSRRTAVLAMVDGVFSRAECSDRNGDVRSRCGPCCEMKALAEGLSAERATGFLSTNGGDCICCFNNNRC</sequence>
<dbReference type="PANTHER" id="PTHR37959:SF2">
    <property type="entry name" value="SECRETED PROTEIN"/>
    <property type="match status" value="1"/>
</dbReference>
<dbReference type="EMBL" id="JARK01001482">
    <property type="protein sequence ID" value="EYB96863.1"/>
    <property type="molecule type" value="Genomic_DNA"/>
</dbReference>
<organism evidence="2 3">
    <name type="scientific">Ancylostoma ceylanicum</name>
    <dbReference type="NCBI Taxonomy" id="53326"/>
    <lineage>
        <taxon>Eukaryota</taxon>
        <taxon>Metazoa</taxon>
        <taxon>Ecdysozoa</taxon>
        <taxon>Nematoda</taxon>
        <taxon>Chromadorea</taxon>
        <taxon>Rhabditida</taxon>
        <taxon>Rhabditina</taxon>
        <taxon>Rhabditomorpha</taxon>
        <taxon>Strongyloidea</taxon>
        <taxon>Ancylostomatidae</taxon>
        <taxon>Ancylostomatinae</taxon>
        <taxon>Ancylostoma</taxon>
    </lineage>
</organism>
<evidence type="ECO:0000313" key="2">
    <source>
        <dbReference type="EMBL" id="EYB96863.1"/>
    </source>
</evidence>
<feature type="signal peptide" evidence="1">
    <location>
        <begin position="1"/>
        <end position="16"/>
    </location>
</feature>
<dbReference type="STRING" id="53326.A0A016T1I4"/>
<dbReference type="OrthoDB" id="5834947at2759"/>